<dbReference type="Proteomes" id="UP000664781">
    <property type="component" value="Unassembled WGS sequence"/>
</dbReference>
<gene>
    <name evidence="1" type="ORF">J1792_32810</name>
</gene>
<sequence length="58" mass="6252">MAAVPTVAWEYATAPLLPGTTKQILDFWGADGWELVQVVPNPANPGQLVAYFKRALPA</sequence>
<dbReference type="EMBL" id="JAFMOF010000008">
    <property type="protein sequence ID" value="MBO0657322.1"/>
    <property type="molecule type" value="Genomic_DNA"/>
</dbReference>
<keyword evidence="2" id="KW-1185">Reference proteome</keyword>
<evidence type="ECO:0000313" key="1">
    <source>
        <dbReference type="EMBL" id="MBO0657322.1"/>
    </source>
</evidence>
<dbReference type="RefSeq" id="WP_207248901.1">
    <property type="nucleotide sequence ID" value="NZ_JAFMOF010000008.1"/>
</dbReference>
<evidence type="ECO:0000313" key="2">
    <source>
        <dbReference type="Proteomes" id="UP000664781"/>
    </source>
</evidence>
<dbReference type="AlphaFoldDB" id="A0A939FWP2"/>
<evidence type="ECO:0008006" key="3">
    <source>
        <dbReference type="Google" id="ProtNLM"/>
    </source>
</evidence>
<comment type="caution">
    <text evidence="1">The sequence shown here is derived from an EMBL/GenBank/DDBJ whole genome shotgun (WGS) entry which is preliminary data.</text>
</comment>
<organism evidence="1 2">
    <name type="scientific">Streptomyces triculaminicus</name>
    <dbReference type="NCBI Taxonomy" id="2816232"/>
    <lineage>
        <taxon>Bacteria</taxon>
        <taxon>Bacillati</taxon>
        <taxon>Actinomycetota</taxon>
        <taxon>Actinomycetes</taxon>
        <taxon>Kitasatosporales</taxon>
        <taxon>Streptomycetaceae</taxon>
        <taxon>Streptomyces</taxon>
    </lineage>
</organism>
<reference evidence="1" key="1">
    <citation type="submission" date="2021-03" db="EMBL/GenBank/DDBJ databases">
        <title>Streptomyces strains.</title>
        <authorList>
            <person name="Lund M.B."/>
            <person name="Toerring T."/>
        </authorList>
    </citation>
    <scope>NUCLEOTIDE SEQUENCE</scope>
    <source>
        <strain evidence="1">JCM 4242</strain>
    </source>
</reference>
<accession>A0A939FWP2</accession>
<name>A0A939FWP2_9ACTN</name>
<proteinExistence type="predicted"/>
<protein>
    <recommendedName>
        <fullName evidence="3">DUF4177 domain-containing protein</fullName>
    </recommendedName>
</protein>